<evidence type="ECO:0000256" key="1">
    <source>
        <dbReference type="ARBA" id="ARBA00022737"/>
    </source>
</evidence>
<protein>
    <recommendedName>
        <fullName evidence="5">Kinesin light chain</fullName>
    </recommendedName>
</protein>
<evidence type="ECO:0000313" key="4">
    <source>
        <dbReference type="EMBL" id="CAE4603414.1"/>
    </source>
</evidence>
<gene>
    <name evidence="4" type="ORF">DBRI00130_LOCUS12929</name>
</gene>
<dbReference type="AlphaFoldDB" id="A0A6S8TWU6"/>
<accession>A0A6S8TWU6</accession>
<keyword evidence="1" id="KW-0677">Repeat</keyword>
<sequence>MPFRSPFGKKNRGNHNNPSTKYKPKFSQLIVSDSETFAEDNNEGIKQPANTSNNNTASSTSDSTPNEINQPYAQVVIPPDIVINEPKGGEGGGSTDCAAYRIEMTDRRSNLNRYFSASTASTLSTARNRTFDNARIEVDTMTLGSTKADGDDTYVPRSVLTEHTHSNSSILSYLNDLGKGNREKNGKKKTQDRGTHGAVHREENDQNGSGATPIKMEQETKNYPSITFKPYGDTLSPRNRGHSSPSMDKNPLARAEQAPVLLTPSMISANVRRSRSALRNATAVAERDYWKEHLTKCVLQYGPMHSKVADCLHCLGGAHMKCKEYDEALSVYKSTVQIQRQIHGNNHISVGRALDRVGLAASYSDSPHNYDWAVAALNEAFLIRYNTLGPHHCDTADTLNNIAGVHLRRNELEEARQAYTEVLTVRAAIMGPEHPAVAVTAHTLGKVYMRVANYLEALRHFEFSLRIYCEAMRLKDTNPTVAKVLKDKDSTERMMVSMGYR</sequence>
<organism evidence="4">
    <name type="scientific">Ditylum brightwellii</name>
    <dbReference type="NCBI Taxonomy" id="49249"/>
    <lineage>
        <taxon>Eukaryota</taxon>
        <taxon>Sar</taxon>
        <taxon>Stramenopiles</taxon>
        <taxon>Ochrophyta</taxon>
        <taxon>Bacillariophyta</taxon>
        <taxon>Mediophyceae</taxon>
        <taxon>Lithodesmiophycidae</taxon>
        <taxon>Lithodesmiales</taxon>
        <taxon>Lithodesmiaceae</taxon>
        <taxon>Ditylum</taxon>
    </lineage>
</organism>
<feature type="region of interest" description="Disordered" evidence="3">
    <location>
        <begin position="1"/>
        <end position="67"/>
    </location>
</feature>
<dbReference type="SUPFAM" id="SSF48452">
    <property type="entry name" value="TPR-like"/>
    <property type="match status" value="2"/>
</dbReference>
<dbReference type="InterPro" id="IPR011990">
    <property type="entry name" value="TPR-like_helical_dom_sf"/>
</dbReference>
<dbReference type="Gene3D" id="1.25.40.10">
    <property type="entry name" value="Tetratricopeptide repeat domain"/>
    <property type="match status" value="1"/>
</dbReference>
<keyword evidence="2" id="KW-0802">TPR repeat</keyword>
<reference evidence="4" key="1">
    <citation type="submission" date="2021-01" db="EMBL/GenBank/DDBJ databases">
        <authorList>
            <person name="Corre E."/>
            <person name="Pelletier E."/>
            <person name="Niang G."/>
            <person name="Scheremetjew M."/>
            <person name="Finn R."/>
            <person name="Kale V."/>
            <person name="Holt S."/>
            <person name="Cochrane G."/>
            <person name="Meng A."/>
            <person name="Brown T."/>
            <person name="Cohen L."/>
        </authorList>
    </citation>
    <scope>NUCLEOTIDE SEQUENCE</scope>
    <source>
        <strain evidence="4">GSO104</strain>
    </source>
</reference>
<dbReference type="Pfam" id="PF13424">
    <property type="entry name" value="TPR_12"/>
    <property type="match status" value="1"/>
</dbReference>
<proteinExistence type="predicted"/>
<dbReference type="SMART" id="SM00028">
    <property type="entry name" value="TPR"/>
    <property type="match status" value="3"/>
</dbReference>
<feature type="compositionally biased region" description="Low complexity" evidence="3">
    <location>
        <begin position="48"/>
        <end position="66"/>
    </location>
</feature>
<dbReference type="InterPro" id="IPR019734">
    <property type="entry name" value="TPR_rpt"/>
</dbReference>
<feature type="region of interest" description="Disordered" evidence="3">
    <location>
        <begin position="172"/>
        <end position="253"/>
    </location>
</feature>
<dbReference type="PANTHER" id="PTHR45641:SF19">
    <property type="entry name" value="NEPHROCYSTIN-3"/>
    <property type="match status" value="1"/>
</dbReference>
<feature type="compositionally biased region" description="Basic and acidic residues" evidence="3">
    <location>
        <begin position="179"/>
        <end position="204"/>
    </location>
</feature>
<evidence type="ECO:0000256" key="2">
    <source>
        <dbReference type="ARBA" id="ARBA00022803"/>
    </source>
</evidence>
<dbReference type="EMBL" id="HBNS01016111">
    <property type="protein sequence ID" value="CAE4603414.1"/>
    <property type="molecule type" value="Transcribed_RNA"/>
</dbReference>
<dbReference type="PANTHER" id="PTHR45641">
    <property type="entry name" value="TETRATRICOPEPTIDE REPEAT PROTEIN (AFU_ORTHOLOGUE AFUA_6G03870)"/>
    <property type="match status" value="1"/>
</dbReference>
<dbReference type="Pfam" id="PF13374">
    <property type="entry name" value="TPR_10"/>
    <property type="match status" value="1"/>
</dbReference>
<evidence type="ECO:0008006" key="5">
    <source>
        <dbReference type="Google" id="ProtNLM"/>
    </source>
</evidence>
<evidence type="ECO:0000256" key="3">
    <source>
        <dbReference type="SAM" id="MobiDB-lite"/>
    </source>
</evidence>
<name>A0A6S8TWU6_9STRA</name>